<organism evidence="2 3">
    <name type="scientific">Collybiopsis luxurians FD-317 M1</name>
    <dbReference type="NCBI Taxonomy" id="944289"/>
    <lineage>
        <taxon>Eukaryota</taxon>
        <taxon>Fungi</taxon>
        <taxon>Dikarya</taxon>
        <taxon>Basidiomycota</taxon>
        <taxon>Agaricomycotina</taxon>
        <taxon>Agaricomycetes</taxon>
        <taxon>Agaricomycetidae</taxon>
        <taxon>Agaricales</taxon>
        <taxon>Marasmiineae</taxon>
        <taxon>Omphalotaceae</taxon>
        <taxon>Collybiopsis</taxon>
        <taxon>Collybiopsis luxurians</taxon>
    </lineage>
</organism>
<dbReference type="Proteomes" id="UP000053593">
    <property type="component" value="Unassembled WGS sequence"/>
</dbReference>
<dbReference type="HOGENOM" id="CLU_507198_0_0_1"/>
<proteinExistence type="predicted"/>
<keyword evidence="1" id="KW-0175">Coiled coil</keyword>
<gene>
    <name evidence="2" type="ORF">GYMLUDRAFT_48602</name>
</gene>
<feature type="coiled-coil region" evidence="1">
    <location>
        <begin position="396"/>
        <end position="423"/>
    </location>
</feature>
<keyword evidence="3" id="KW-1185">Reference proteome</keyword>
<name>A0A0D0AVV4_9AGAR</name>
<dbReference type="EMBL" id="KN834814">
    <property type="protein sequence ID" value="KIK54690.1"/>
    <property type="molecule type" value="Genomic_DNA"/>
</dbReference>
<dbReference type="OrthoDB" id="3046667at2759"/>
<dbReference type="AlphaFoldDB" id="A0A0D0AVV4"/>
<evidence type="ECO:0000313" key="2">
    <source>
        <dbReference type="EMBL" id="KIK54690.1"/>
    </source>
</evidence>
<evidence type="ECO:0000313" key="3">
    <source>
        <dbReference type="Proteomes" id="UP000053593"/>
    </source>
</evidence>
<dbReference type="Gene3D" id="1.20.1170.10">
    <property type="match status" value="1"/>
</dbReference>
<evidence type="ECO:0000256" key="1">
    <source>
        <dbReference type="SAM" id="Coils"/>
    </source>
</evidence>
<feature type="coiled-coil region" evidence="1">
    <location>
        <begin position="11"/>
        <end position="52"/>
    </location>
</feature>
<sequence length="537" mass="58011">MQATSECQLLLEKFQKDVRSLKTTLSNVKARIDSDTAQLIAAQNEYDVLQAQILIDRIFGIAFTATAIASAITGEGKIIDGLATDAAESLAKLVENSIKAGEIMLFIHKLEKIITTVENTSFQLETIIPLVTGVVGSMTKIGNDWTDVIGTSMDIAVNNFSDWENANLLIPEFLDTLASRWDDCKKAAELYIDSVSGLKIPSSANQVALALSGVTKKDLRLASFGTPSDTDSPALKKFYELANDPKLRALMAPVTVEDRLAKSKLLLTKSTEDQLLNALKAPSITMPTNRTALNNAATSYRQAADLMQSVNSSDANSLRDLASRVTTDVIPPITDCVDFYKTFANRQVAALSITPTKSSLEDLAVQNAKDAATGLSKAQAAQTKVLNFKNQAVLVDNALIQRNNELQLAMRNAQAQYAEHMARLEYYLSLSWLPGVGPLITALYLLLSDDLNQINNLSSQMSSLQSAINTVNAAKGIEQIALNAIVDLTASWVSLTQEANDLASLLKLISDVPATAGALANQAKATWDSLIANLNKW</sequence>
<reference evidence="2 3" key="1">
    <citation type="submission" date="2014-04" db="EMBL/GenBank/DDBJ databases">
        <title>Evolutionary Origins and Diversification of the Mycorrhizal Mutualists.</title>
        <authorList>
            <consortium name="DOE Joint Genome Institute"/>
            <consortium name="Mycorrhizal Genomics Consortium"/>
            <person name="Kohler A."/>
            <person name="Kuo A."/>
            <person name="Nagy L.G."/>
            <person name="Floudas D."/>
            <person name="Copeland A."/>
            <person name="Barry K.W."/>
            <person name="Cichocki N."/>
            <person name="Veneault-Fourrey C."/>
            <person name="LaButti K."/>
            <person name="Lindquist E.A."/>
            <person name="Lipzen A."/>
            <person name="Lundell T."/>
            <person name="Morin E."/>
            <person name="Murat C."/>
            <person name="Riley R."/>
            <person name="Ohm R."/>
            <person name="Sun H."/>
            <person name="Tunlid A."/>
            <person name="Henrissat B."/>
            <person name="Grigoriev I.V."/>
            <person name="Hibbett D.S."/>
            <person name="Martin F."/>
        </authorList>
    </citation>
    <scope>NUCLEOTIDE SEQUENCE [LARGE SCALE GENOMIC DNA]</scope>
    <source>
        <strain evidence="2 3">FD-317 M1</strain>
    </source>
</reference>
<protein>
    <submittedName>
        <fullName evidence="2">Uncharacterized protein</fullName>
    </submittedName>
</protein>
<accession>A0A0D0AVV4</accession>